<reference evidence="3 4" key="1">
    <citation type="journal article" date="2016" name="Nat. Commun.">
        <title>Thousands of microbial genomes shed light on interconnected biogeochemical processes in an aquifer system.</title>
        <authorList>
            <person name="Anantharaman K."/>
            <person name="Brown C.T."/>
            <person name="Hug L.A."/>
            <person name="Sharon I."/>
            <person name="Castelle C.J."/>
            <person name="Probst A.J."/>
            <person name="Thomas B.C."/>
            <person name="Singh A."/>
            <person name="Wilkins M.J."/>
            <person name="Karaoz U."/>
            <person name="Brodie E.L."/>
            <person name="Williams K.H."/>
            <person name="Hubbard S.S."/>
            <person name="Banfield J.F."/>
        </authorList>
    </citation>
    <scope>NUCLEOTIDE SEQUENCE [LARGE SCALE GENOMIC DNA]</scope>
</reference>
<protein>
    <recommendedName>
        <fullName evidence="2">SpaA-like prealbumin fold domain-containing protein</fullName>
    </recommendedName>
</protein>
<keyword evidence="1" id="KW-0732">Signal</keyword>
<name>A0A1F4XGM4_9BACT</name>
<dbReference type="Gene3D" id="3.40.50.1820">
    <property type="entry name" value="alpha/beta hydrolase"/>
    <property type="match status" value="1"/>
</dbReference>
<dbReference type="SUPFAM" id="SSF53474">
    <property type="entry name" value="alpha/beta-Hydrolases"/>
    <property type="match status" value="1"/>
</dbReference>
<dbReference type="InterPro" id="IPR003386">
    <property type="entry name" value="LACT/PDAT_acylTrfase"/>
</dbReference>
<evidence type="ECO:0000259" key="2">
    <source>
        <dbReference type="Pfam" id="PF19403"/>
    </source>
</evidence>
<comment type="caution">
    <text evidence="3">The sequence shown here is derived from an EMBL/GenBank/DDBJ whole genome shotgun (WGS) entry which is preliminary data.</text>
</comment>
<dbReference type="Pfam" id="PF02450">
    <property type="entry name" value="LCAT"/>
    <property type="match status" value="1"/>
</dbReference>
<dbReference type="InterPro" id="IPR029058">
    <property type="entry name" value="AB_hydrolase_fold"/>
</dbReference>
<accession>A0A1F4XGM4</accession>
<proteinExistence type="predicted"/>
<dbReference type="PANTHER" id="PTHR11440">
    <property type="entry name" value="LECITHIN-CHOLESTEROL ACYLTRANSFERASE-RELATED"/>
    <property type="match status" value="1"/>
</dbReference>
<dbReference type="EMBL" id="MEWX01000014">
    <property type="protein sequence ID" value="OGC80734.1"/>
    <property type="molecule type" value="Genomic_DNA"/>
</dbReference>
<feature type="domain" description="SpaA-like prealbumin fold" evidence="2">
    <location>
        <begin position="31"/>
        <end position="123"/>
    </location>
</feature>
<feature type="signal peptide" evidence="1">
    <location>
        <begin position="1"/>
        <end position="28"/>
    </location>
</feature>
<organism evidence="3 4">
    <name type="scientific">Candidatus Adlerbacteria bacterium RIFCSPLOWO2_01_FULL_51_16</name>
    <dbReference type="NCBI Taxonomy" id="1797243"/>
    <lineage>
        <taxon>Bacteria</taxon>
        <taxon>Candidatus Adleribacteriota</taxon>
    </lineage>
</organism>
<dbReference type="NCBIfam" id="NF038114">
    <property type="entry name" value="rightmost"/>
    <property type="match status" value="1"/>
</dbReference>
<dbReference type="AlphaFoldDB" id="A0A1F4XGM4"/>
<dbReference type="InterPro" id="IPR045826">
    <property type="entry name" value="SpaA_PFL_dom_2"/>
</dbReference>
<feature type="chain" id="PRO_5009515326" description="SpaA-like prealbumin fold domain-containing protein" evidence="1">
    <location>
        <begin position="29"/>
        <end position="777"/>
    </location>
</feature>
<evidence type="ECO:0000313" key="4">
    <source>
        <dbReference type="Proteomes" id="UP000176185"/>
    </source>
</evidence>
<dbReference type="Proteomes" id="UP000176185">
    <property type="component" value="Unassembled WGS sequence"/>
</dbReference>
<sequence>MRYGRHFLFSGALLFGLFCSFGAPQAFAADTNLTLAKQVINDGGGTYTGSPGYIQAYNPDTQTLVWTDGSTTTQVVPPGLYDLWEDLDSVPSGYESRWNCAGNSQPEGVDSVRIMDGEQVTCTAVNDDIAPTLKLVKIVNGGTAQPSDWQLTAAGNGSFTDTGGSDAFHNVKADVIYTLTESGPSNYTPGSWDCDFGHQIGNTINLVLAEVVTCTITNTYSPPATLDPVIIIPGILGSWEKNGVWLIDPVFGVYNDLIDTLAANGYVEEQDLFTFPYNWRESNVETAVLLQEKINEVQEICDCQKIDLVAHSMGGLAARQYIQSDSYENDVDQMVFLGTPHLGAPKTYLMWEAGQYTNNPLELGGQLFNLIFKSEARKNGYSDVFSYVRIRPIISVQELLPIYDYIFDGRNLREYPDNYPRNVFLEDLRGSVNLLTQRVQVENIIGSVEGNTITGYTIVPSDELPKWEHGKPTNGGILRGDGDGTVPFLSSVSVAPEYQTINVDHVTLPSSAARPVYEILTGQEPETIVSNGIQTDLPLLWVILHSPIDMQIIAPDGKRLGKDFLTNQEFDEIPDAFYSGFLTDNEYAVIVNPLPGEYRVKTIGTGNGGEYTIVADYIDTQGDVEAETSGITAPEQIIESTFTLSTANRALNILYRWDGFLQPINDTAHKITANTSVFKGGSTAPIKLQLKRADGTVIQAASAPQWLEPQKGAAMNASVDETVYSDPATTGSSFTWDSTTQQYIYNWSTKGVKAGYWYKIFVKLDDGTTQWTYIGLR</sequence>
<dbReference type="Pfam" id="PF19403">
    <property type="entry name" value="SpaA_2"/>
    <property type="match status" value="2"/>
</dbReference>
<evidence type="ECO:0000256" key="1">
    <source>
        <dbReference type="SAM" id="SignalP"/>
    </source>
</evidence>
<gene>
    <name evidence="3" type="ORF">A2943_02505</name>
</gene>
<evidence type="ECO:0000313" key="3">
    <source>
        <dbReference type="EMBL" id="OGC80734.1"/>
    </source>
</evidence>
<dbReference type="STRING" id="1797243.A2943_02505"/>
<dbReference type="GO" id="GO:0008374">
    <property type="term" value="F:O-acyltransferase activity"/>
    <property type="evidence" value="ECO:0007669"/>
    <property type="project" value="InterPro"/>
</dbReference>
<dbReference type="GO" id="GO:0006629">
    <property type="term" value="P:lipid metabolic process"/>
    <property type="evidence" value="ECO:0007669"/>
    <property type="project" value="InterPro"/>
</dbReference>
<feature type="domain" description="SpaA-like prealbumin fold" evidence="2">
    <location>
        <begin position="130"/>
        <end position="216"/>
    </location>
</feature>